<protein>
    <submittedName>
        <fullName evidence="1">Uncharacterized protein</fullName>
    </submittedName>
</protein>
<organism evidence="1 2">
    <name type="scientific">Mycobacterium phage Blinn1</name>
    <dbReference type="NCBI Taxonomy" id="2656562"/>
    <lineage>
        <taxon>Viruses</taxon>
        <taxon>Duplodnaviria</taxon>
        <taxon>Heunggongvirae</taxon>
        <taxon>Uroviricota</taxon>
        <taxon>Caudoviricetes</taxon>
        <taxon>Gladiatorvirus</taxon>
        <taxon>Gladiatorvirus blinn1</taxon>
    </lineage>
</organism>
<evidence type="ECO:0000313" key="2">
    <source>
        <dbReference type="Proteomes" id="UP000422251"/>
    </source>
</evidence>
<dbReference type="InterPro" id="IPR045677">
    <property type="entry name" value="DUF6197"/>
</dbReference>
<dbReference type="RefSeq" id="YP_010061108.1">
    <property type="nucleotide sequence ID" value="NC_054779.1"/>
</dbReference>
<dbReference type="EMBL" id="MN586039">
    <property type="protein sequence ID" value="QGJ94832.1"/>
    <property type="molecule type" value="Genomic_DNA"/>
</dbReference>
<accession>A0A649VSA7</accession>
<reference evidence="1 2" key="1">
    <citation type="submission" date="2019-10" db="EMBL/GenBank/DDBJ databases">
        <authorList>
            <person name="Riley H.L."/>
            <person name="Garlena R.A."/>
            <person name="Russell D.A."/>
            <person name="Pope W.H."/>
            <person name="Jacobs-Sera D."/>
            <person name="Hatfull G.F."/>
        </authorList>
    </citation>
    <scope>NUCLEOTIDE SEQUENCE [LARGE SCALE GENOMIC DNA]</scope>
</reference>
<keyword evidence="2" id="KW-1185">Reference proteome</keyword>
<evidence type="ECO:0000313" key="1">
    <source>
        <dbReference type="EMBL" id="QGJ94832.1"/>
    </source>
</evidence>
<sequence>MSKTNEEIIKNLLAAKEYLQTHGRITGELYDPETGCACLLGGVGIAVLSDDFKTGGRYGRIAEGYKYFDPGQEAYDEVKALAASVHEVLPTNYEEEPDMAVWRFNDVFAGEGPSGDKKVFDLIDRTVARLSS</sequence>
<dbReference type="GeneID" id="64868983"/>
<dbReference type="Proteomes" id="UP000422251">
    <property type="component" value="Segment"/>
</dbReference>
<proteinExistence type="predicted"/>
<name>A0A649VSA7_9CAUD</name>
<dbReference type="KEGG" id="vg:64868983"/>
<gene>
    <name evidence="1" type="primary">72</name>
    <name evidence="1" type="ORF">SEA_BLINN1_72</name>
</gene>
<dbReference type="Pfam" id="PF19698">
    <property type="entry name" value="DUF6197"/>
    <property type="match status" value="1"/>
</dbReference>